<sequence>MALIKNNWLLSSYCLTLLSSPYWPKMPGMIYCWWGVLLLFLTLRIHQLWYTIGICTALILVLLHGNIFKRQSDILFQSKHDITINVKVDSFFTPNSFGYSAQAQVLSINNTPIRWWMQPKVKLYTVGQYDPGDILKMSVTIKPITGLLNEAGFDSERYFFSQGIVAKVFARSDIEVKKSGDAWRYRLFQQVAQQLRDDPLKGMILALSFANRNDLTEQQWQVLKESGLAHLIAISGLHIGIAYSFGFLLGIPVSRLGRCWLWTPVILGGCSALIYAWLAGFSLPTQRAMLMLLIHIVLRLSHSRVSLRERFLLTLSGILTIHPFAGVSASFWMSFAAVFFVLYLVNQERDVLHRDRIRKLIRQMKGHLVLMIGMLPVSAYFFGGVSLIAPLYNLVFIPWFSVLVVPLVFVGLWVTSLGGSAILIWQAIHGLLEPVMWAASFAGPAWLFTSSHLIALLIIATAVVLFWPILSSRSLGFFLVMMCGFSVGRDTTTDWQIDILDVGHGLSILIGRHGHYILYDTGKSWPGGSIVQSVVTPVLRQRGIRHLDGLILSHLDNDHAGGRFELEKIWHPQWKRASEFLPGYQPCAQGDSWQWQGLTFDILWPPEPVVKADNDASCTIRVSDDAGHSILLTGDIEKGSEWQMLQQNLPLGSDVVVVPHHGSYTSSSSLWVKRVGAELAIASLAGMNRWHLPNKGVVKRYQQNGTQWLDTATSGQIQIIISGKKREVNTTRSDTFSPWYRQTLRKQVEWRGYSR</sequence>
<feature type="domain" description="Metallo-beta-lactamase" evidence="7">
    <location>
        <begin position="504"/>
        <end position="661"/>
    </location>
</feature>
<dbReference type="NCBIfam" id="TIGR00360">
    <property type="entry name" value="ComEC_N-term"/>
    <property type="match status" value="1"/>
</dbReference>
<dbReference type="Proteomes" id="UP000184159">
    <property type="component" value="Unassembled WGS sequence"/>
</dbReference>
<dbReference type="Pfam" id="PF13567">
    <property type="entry name" value="DUF4131"/>
    <property type="match status" value="1"/>
</dbReference>
<evidence type="ECO:0000256" key="4">
    <source>
        <dbReference type="ARBA" id="ARBA00022989"/>
    </source>
</evidence>
<dbReference type="GO" id="GO:0030420">
    <property type="term" value="P:establishment of competence for transformation"/>
    <property type="evidence" value="ECO:0007669"/>
    <property type="project" value="InterPro"/>
</dbReference>
<dbReference type="PANTHER" id="PTHR30619">
    <property type="entry name" value="DNA INTERNALIZATION/COMPETENCE PROTEIN COMEC/REC2"/>
    <property type="match status" value="1"/>
</dbReference>
<feature type="transmembrane region" description="Helical" evidence="6">
    <location>
        <begin position="366"/>
        <end position="389"/>
    </location>
</feature>
<evidence type="ECO:0000256" key="1">
    <source>
        <dbReference type="ARBA" id="ARBA00004651"/>
    </source>
</evidence>
<evidence type="ECO:0000256" key="2">
    <source>
        <dbReference type="ARBA" id="ARBA00022475"/>
    </source>
</evidence>
<feature type="transmembrane region" description="Helical" evidence="6">
    <location>
        <begin position="26"/>
        <end position="43"/>
    </location>
</feature>
<reference evidence="9" key="1">
    <citation type="submission" date="2016-11" db="EMBL/GenBank/DDBJ databases">
        <authorList>
            <person name="Varghese N."/>
            <person name="Submissions S."/>
        </authorList>
    </citation>
    <scope>NUCLEOTIDE SEQUENCE [LARGE SCALE GENOMIC DNA]</scope>
    <source>
        <strain evidence="9">DSM 21264</strain>
    </source>
</reference>
<evidence type="ECO:0000313" key="8">
    <source>
        <dbReference type="EMBL" id="SHF70871.1"/>
    </source>
</evidence>
<keyword evidence="5 6" id="KW-0472">Membrane</keyword>
<dbReference type="Pfam" id="PF03772">
    <property type="entry name" value="Competence"/>
    <property type="match status" value="1"/>
</dbReference>
<accession>A0A1M5DVK6</accession>
<evidence type="ECO:0000256" key="6">
    <source>
        <dbReference type="SAM" id="Phobius"/>
    </source>
</evidence>
<feature type="transmembrane region" description="Helical" evidence="6">
    <location>
        <begin position="49"/>
        <end position="68"/>
    </location>
</feature>
<keyword evidence="4 6" id="KW-1133">Transmembrane helix</keyword>
<feature type="transmembrane region" description="Helical" evidence="6">
    <location>
        <begin position="395"/>
        <end position="414"/>
    </location>
</feature>
<dbReference type="Pfam" id="PF00753">
    <property type="entry name" value="Lactamase_B"/>
    <property type="match status" value="1"/>
</dbReference>
<dbReference type="SUPFAM" id="SSF56281">
    <property type="entry name" value="Metallo-hydrolase/oxidoreductase"/>
    <property type="match status" value="1"/>
</dbReference>
<dbReference type="CDD" id="cd07731">
    <property type="entry name" value="ComA-like_MBL-fold"/>
    <property type="match status" value="1"/>
</dbReference>
<evidence type="ECO:0000259" key="7">
    <source>
        <dbReference type="SMART" id="SM00849"/>
    </source>
</evidence>
<evidence type="ECO:0000256" key="3">
    <source>
        <dbReference type="ARBA" id="ARBA00022692"/>
    </source>
</evidence>
<dbReference type="InterPro" id="IPR004797">
    <property type="entry name" value="Competence_ComEC/Rec2"/>
</dbReference>
<dbReference type="SMART" id="SM00849">
    <property type="entry name" value="Lactamase_B"/>
    <property type="match status" value="1"/>
</dbReference>
<keyword evidence="2" id="KW-1003">Cell membrane</keyword>
<dbReference type="AlphaFoldDB" id="A0A1M5DVK6"/>
<dbReference type="InterPro" id="IPR025405">
    <property type="entry name" value="DUF4131"/>
</dbReference>
<dbReference type="EMBL" id="FQUH01000015">
    <property type="protein sequence ID" value="SHF70871.1"/>
    <property type="molecule type" value="Genomic_DNA"/>
</dbReference>
<feature type="transmembrane region" description="Helical" evidence="6">
    <location>
        <begin position="325"/>
        <end position="345"/>
    </location>
</feature>
<organism evidence="8 9">
    <name type="scientific">Vibrio gazogenes DSM 21264 = NBRC 103151</name>
    <dbReference type="NCBI Taxonomy" id="1123492"/>
    <lineage>
        <taxon>Bacteria</taxon>
        <taxon>Pseudomonadati</taxon>
        <taxon>Pseudomonadota</taxon>
        <taxon>Gammaproteobacteria</taxon>
        <taxon>Vibrionales</taxon>
        <taxon>Vibrionaceae</taxon>
        <taxon>Vibrio</taxon>
    </lineage>
</organism>
<evidence type="ECO:0000313" key="9">
    <source>
        <dbReference type="Proteomes" id="UP000184159"/>
    </source>
</evidence>
<keyword evidence="9" id="KW-1185">Reference proteome</keyword>
<gene>
    <name evidence="8" type="ORF">SAMN02745781_02987</name>
</gene>
<dbReference type="PANTHER" id="PTHR30619:SF1">
    <property type="entry name" value="RECOMBINATION PROTEIN 2"/>
    <property type="match status" value="1"/>
</dbReference>
<feature type="transmembrane region" description="Helical" evidence="6">
    <location>
        <begin position="261"/>
        <end position="281"/>
    </location>
</feature>
<dbReference type="GO" id="GO:0005886">
    <property type="term" value="C:plasma membrane"/>
    <property type="evidence" value="ECO:0007669"/>
    <property type="project" value="UniProtKB-SubCell"/>
</dbReference>
<dbReference type="InterPro" id="IPR036866">
    <property type="entry name" value="RibonucZ/Hydroxyglut_hydro"/>
</dbReference>
<feature type="transmembrane region" description="Helical" evidence="6">
    <location>
        <begin position="445"/>
        <end position="470"/>
    </location>
</feature>
<keyword evidence="3 6" id="KW-0812">Transmembrane</keyword>
<dbReference type="InterPro" id="IPR004477">
    <property type="entry name" value="ComEC_N"/>
</dbReference>
<proteinExistence type="predicted"/>
<feature type="transmembrane region" description="Helical" evidence="6">
    <location>
        <begin position="228"/>
        <end position="249"/>
    </location>
</feature>
<dbReference type="InterPro" id="IPR001279">
    <property type="entry name" value="Metallo-B-lactamas"/>
</dbReference>
<comment type="subcellular location">
    <subcellularLocation>
        <location evidence="1">Cell membrane</location>
        <topology evidence="1">Multi-pass membrane protein</topology>
    </subcellularLocation>
</comment>
<dbReference type="InterPro" id="IPR052159">
    <property type="entry name" value="Competence_DNA_uptake"/>
</dbReference>
<dbReference type="NCBIfam" id="TIGR00361">
    <property type="entry name" value="ComEC_Rec2"/>
    <property type="match status" value="1"/>
</dbReference>
<dbReference type="Gene3D" id="3.60.15.10">
    <property type="entry name" value="Ribonuclease Z/Hydroxyacylglutathione hydrolase-like"/>
    <property type="match status" value="1"/>
</dbReference>
<protein>
    <submittedName>
        <fullName evidence="8">Competence protein ComEC</fullName>
    </submittedName>
</protein>
<dbReference type="InterPro" id="IPR035681">
    <property type="entry name" value="ComA-like_MBL"/>
</dbReference>
<evidence type="ECO:0000256" key="5">
    <source>
        <dbReference type="ARBA" id="ARBA00023136"/>
    </source>
</evidence>
<name>A0A1M5DVK6_VIBGA</name>